<name>A0AAV3TDT8_9EURY</name>
<dbReference type="Proteomes" id="UP001500420">
    <property type="component" value="Unassembled WGS sequence"/>
</dbReference>
<feature type="transmembrane region" description="Helical" evidence="1">
    <location>
        <begin position="149"/>
        <end position="172"/>
    </location>
</feature>
<feature type="transmembrane region" description="Helical" evidence="1">
    <location>
        <begin position="193"/>
        <end position="212"/>
    </location>
</feature>
<organism evidence="2 3">
    <name type="scientific">Natronoarchaeum mannanilyticum</name>
    <dbReference type="NCBI Taxonomy" id="926360"/>
    <lineage>
        <taxon>Archaea</taxon>
        <taxon>Methanobacteriati</taxon>
        <taxon>Methanobacteriota</taxon>
        <taxon>Stenosarchaea group</taxon>
        <taxon>Halobacteria</taxon>
        <taxon>Halobacteriales</taxon>
        <taxon>Natronoarchaeaceae</taxon>
    </lineage>
</organism>
<dbReference type="Pfam" id="PF04307">
    <property type="entry name" value="YdjM"/>
    <property type="match status" value="1"/>
</dbReference>
<evidence type="ECO:0000313" key="2">
    <source>
        <dbReference type="EMBL" id="GAA0680587.1"/>
    </source>
</evidence>
<protein>
    <recommendedName>
        <fullName evidence="4">Metal-dependent hydrolase</fullName>
    </recommendedName>
</protein>
<accession>A0AAV3TDT8</accession>
<dbReference type="EMBL" id="BAAADV010000007">
    <property type="protein sequence ID" value="GAA0680587.1"/>
    <property type="molecule type" value="Genomic_DNA"/>
</dbReference>
<comment type="caution">
    <text evidence="2">The sequence shown here is derived from an EMBL/GenBank/DDBJ whole genome shotgun (WGS) entry which is preliminary data.</text>
</comment>
<keyword evidence="1" id="KW-1133">Transmembrane helix</keyword>
<evidence type="ECO:0008006" key="4">
    <source>
        <dbReference type="Google" id="ProtNLM"/>
    </source>
</evidence>
<reference evidence="2 3" key="1">
    <citation type="journal article" date="2019" name="Int. J. Syst. Evol. Microbiol.">
        <title>The Global Catalogue of Microorganisms (GCM) 10K type strain sequencing project: providing services to taxonomists for standard genome sequencing and annotation.</title>
        <authorList>
            <consortium name="The Broad Institute Genomics Platform"/>
            <consortium name="The Broad Institute Genome Sequencing Center for Infectious Disease"/>
            <person name="Wu L."/>
            <person name="Ma J."/>
        </authorList>
    </citation>
    <scope>NUCLEOTIDE SEQUENCE [LARGE SCALE GENOMIC DNA]</scope>
    <source>
        <strain evidence="2 3">JCM 16328</strain>
    </source>
</reference>
<evidence type="ECO:0000313" key="3">
    <source>
        <dbReference type="Proteomes" id="UP001500420"/>
    </source>
</evidence>
<gene>
    <name evidence="2" type="ORF">GCM10009020_31790</name>
</gene>
<dbReference type="AlphaFoldDB" id="A0AAV3TDT8"/>
<keyword evidence="1" id="KW-0812">Transmembrane</keyword>
<evidence type="ECO:0000256" key="1">
    <source>
        <dbReference type="SAM" id="Phobius"/>
    </source>
</evidence>
<keyword evidence="3" id="KW-1185">Reference proteome</keyword>
<dbReference type="InterPro" id="IPR007404">
    <property type="entry name" value="YdjM-like"/>
</dbReference>
<sequence>MIRYIRIPKRSSTSQWGTVISDRAGGAPGTATDSYESLARLPAVVYKLGHYGVALGVYAPVVAWLLGRGLAALALGGGVVLLWLAMLPDLDTQLPGMSHRGLTHTFLFALAVGVAVGLVAEFAIAPTVGQFGAVAWVGVPGFRTGLGEFGFLIGTLAVLSHLLADVITPMGIRPFWPLWGRSFSLDITPAKSTVANYVLLAAGSFLAASAALTSI</sequence>
<proteinExistence type="predicted"/>
<keyword evidence="1" id="KW-0472">Membrane</keyword>
<feature type="transmembrane region" description="Helical" evidence="1">
    <location>
        <begin position="102"/>
        <end position="129"/>
    </location>
</feature>
<feature type="transmembrane region" description="Helical" evidence="1">
    <location>
        <begin position="72"/>
        <end position="90"/>
    </location>
</feature>